<protein>
    <submittedName>
        <fullName evidence="1">DUF6176 family protein</fullName>
    </submittedName>
</protein>
<accession>A0AAE3LQI4</accession>
<reference evidence="1" key="1">
    <citation type="submission" date="2022-10" db="EMBL/GenBank/DDBJ databases">
        <title>Description of Fervidibacillus gen. nov. in the family Fervidibacillaceae fam. nov. with two species, Fervidibacillus albus sp. nov., and Fervidibacillus halotolerans sp. nov., isolated from tidal flat sediments.</title>
        <authorList>
            <person name="Kwon K.K."/>
            <person name="Yang S.-H."/>
        </authorList>
    </citation>
    <scope>NUCLEOTIDE SEQUENCE</scope>
    <source>
        <strain evidence="1">JCM 19140</strain>
    </source>
</reference>
<evidence type="ECO:0000313" key="1">
    <source>
        <dbReference type="EMBL" id="MCU9613539.1"/>
    </source>
</evidence>
<gene>
    <name evidence="1" type="ORF">OEV98_08205</name>
</gene>
<dbReference type="EMBL" id="JAOUSF010000003">
    <property type="protein sequence ID" value="MCU9613539.1"/>
    <property type="molecule type" value="Genomic_DNA"/>
</dbReference>
<dbReference type="RefSeq" id="WP_263072778.1">
    <property type="nucleotide sequence ID" value="NZ_JAOUSF010000003.1"/>
</dbReference>
<dbReference type="AlphaFoldDB" id="A0AAE3LQI4"/>
<proteinExistence type="predicted"/>
<dbReference type="Pfam" id="PF19673">
    <property type="entry name" value="DUF6176"/>
    <property type="match status" value="1"/>
</dbReference>
<dbReference type="InterPro" id="IPR046174">
    <property type="entry name" value="DUF6176"/>
</dbReference>
<sequence>MEVELTRFRIKSGKEKKVDEWLHFLNENMAEVLLTLADEKMYVETIFREQLGKHQYLYWYSVQGANGQAVEESKHWVDQKHLEYWQECIDTDYVPVDLQTEVVMIQETFRQQMK</sequence>
<comment type="caution">
    <text evidence="1">The sequence shown here is derived from an EMBL/GenBank/DDBJ whole genome shotgun (WGS) entry which is preliminary data.</text>
</comment>
<name>A0AAE3LQI4_9BACI</name>
<dbReference type="Proteomes" id="UP001209318">
    <property type="component" value="Unassembled WGS sequence"/>
</dbReference>
<evidence type="ECO:0000313" key="2">
    <source>
        <dbReference type="Proteomes" id="UP001209318"/>
    </source>
</evidence>
<organism evidence="1 2">
    <name type="scientific">Perspicuibacillus lycopersici</name>
    <dbReference type="NCBI Taxonomy" id="1325689"/>
    <lineage>
        <taxon>Bacteria</taxon>
        <taxon>Bacillati</taxon>
        <taxon>Bacillota</taxon>
        <taxon>Bacilli</taxon>
        <taxon>Bacillales</taxon>
        <taxon>Bacillaceae</taxon>
        <taxon>Perspicuibacillus</taxon>
    </lineage>
</organism>
<keyword evidence="2" id="KW-1185">Reference proteome</keyword>